<evidence type="ECO:0000256" key="3">
    <source>
        <dbReference type="ARBA" id="ARBA00022630"/>
    </source>
</evidence>
<keyword evidence="8" id="KW-1185">Reference proteome</keyword>
<dbReference type="PATRIC" id="fig|1429043.3.peg.5046"/>
<dbReference type="SUPFAM" id="SSF56176">
    <property type="entry name" value="FAD-binding/transporter-associated domain-like"/>
    <property type="match status" value="1"/>
</dbReference>
<dbReference type="InterPro" id="IPR051914">
    <property type="entry name" value="FAD-linked_OxidoTrans_Type4"/>
</dbReference>
<dbReference type="GO" id="GO:0071949">
    <property type="term" value="F:FAD binding"/>
    <property type="evidence" value="ECO:0007669"/>
    <property type="project" value="InterPro"/>
</dbReference>
<comment type="cofactor">
    <cofactor evidence="1">
        <name>FAD</name>
        <dbReference type="ChEBI" id="CHEBI:57692"/>
    </cofactor>
</comment>
<proteinExistence type="inferred from homology"/>
<dbReference type="Gene3D" id="1.10.45.10">
    <property type="entry name" value="Vanillyl-alcohol Oxidase, Chain A, domain 4"/>
    <property type="match status" value="1"/>
</dbReference>
<name>A0A0D2JPC4_9BACT</name>
<evidence type="ECO:0000256" key="2">
    <source>
        <dbReference type="ARBA" id="ARBA00008000"/>
    </source>
</evidence>
<dbReference type="InterPro" id="IPR036318">
    <property type="entry name" value="FAD-bd_PCMH-like_sf"/>
</dbReference>
<dbReference type="Gene3D" id="3.30.70.2740">
    <property type="match status" value="1"/>
</dbReference>
<dbReference type="PANTHER" id="PTHR42934">
    <property type="entry name" value="GLYCOLATE OXIDASE SUBUNIT GLCD"/>
    <property type="match status" value="1"/>
</dbReference>
<evidence type="ECO:0000313" key="8">
    <source>
        <dbReference type="Proteomes" id="UP000032233"/>
    </source>
</evidence>
<dbReference type="InterPro" id="IPR016166">
    <property type="entry name" value="FAD-bd_PCMH"/>
</dbReference>
<gene>
    <name evidence="7" type="ORF">X474_23875</name>
</gene>
<dbReference type="InterPro" id="IPR016169">
    <property type="entry name" value="FAD-bd_PCMH_sub2"/>
</dbReference>
<protein>
    <submittedName>
        <fullName evidence="7">FAD-binding protein</fullName>
    </submittedName>
</protein>
<dbReference type="GO" id="GO:0016491">
    <property type="term" value="F:oxidoreductase activity"/>
    <property type="evidence" value="ECO:0007669"/>
    <property type="project" value="UniProtKB-KW"/>
</dbReference>
<reference evidence="7 8" key="1">
    <citation type="submission" date="2013-11" db="EMBL/GenBank/DDBJ databases">
        <title>Metagenomic analysis of a methanogenic consortium involved in long chain n-alkane degradation.</title>
        <authorList>
            <person name="Davidova I.A."/>
            <person name="Callaghan A.V."/>
            <person name="Wawrik B."/>
            <person name="Pruitt S."/>
            <person name="Marks C."/>
            <person name="Duncan K.E."/>
            <person name="Suflita J.M."/>
        </authorList>
    </citation>
    <scope>NUCLEOTIDE SEQUENCE [LARGE SCALE GENOMIC DNA]</scope>
    <source>
        <strain evidence="7 8">SPR</strain>
    </source>
</reference>
<dbReference type="PANTHER" id="PTHR42934:SF2">
    <property type="entry name" value="GLYCOLATE OXIDASE SUBUNIT GLCD"/>
    <property type="match status" value="1"/>
</dbReference>
<dbReference type="Proteomes" id="UP000032233">
    <property type="component" value="Unassembled WGS sequence"/>
</dbReference>
<accession>A0A0D2JPC4</accession>
<keyword evidence="5" id="KW-0560">Oxidoreductase</keyword>
<evidence type="ECO:0000256" key="4">
    <source>
        <dbReference type="ARBA" id="ARBA00022827"/>
    </source>
</evidence>
<dbReference type="PROSITE" id="PS51387">
    <property type="entry name" value="FAD_PCMH"/>
    <property type="match status" value="1"/>
</dbReference>
<evidence type="ECO:0000256" key="5">
    <source>
        <dbReference type="ARBA" id="ARBA00023002"/>
    </source>
</evidence>
<dbReference type="FunFam" id="1.10.45.10:FF:000001">
    <property type="entry name" value="D-lactate dehydrogenase mitochondrial"/>
    <property type="match status" value="1"/>
</dbReference>
<comment type="similarity">
    <text evidence="2">Belongs to the FAD-binding oxidoreductase/transferase type 4 family.</text>
</comment>
<evidence type="ECO:0000256" key="1">
    <source>
        <dbReference type="ARBA" id="ARBA00001974"/>
    </source>
</evidence>
<dbReference type="Gene3D" id="3.30.465.10">
    <property type="match status" value="1"/>
</dbReference>
<sequence>MNERVKDALVKIVGKNNFTEDLIDLVSYSSDASLNQSRPLAAVCPTTTEQVAAVMKLAKEEGLTVTPRGAGTGLSGMAVPVKGGLVLDMARMNKIKSIRIEDRVVVVEPGVVYGDLAKELAPHGFAFPPDPSSGVVATIGGNVATDAGGIKGAKYGTTKDYVMALEVVLPDGRVMRTGSACMKSVSGYDLTHLFVGSEGTLGVITEITLKINPIPPLSSTAMGTFDRLDQAGQAVSEIMHSGILPSVLEIIDEPTLKAINENTNMGLPEVEAMLLAETEGHTETEVQYQMDRVKEIFKKNGASTIRQAKDAQEAADLWTARKSGYGVLARINKNLLVEDCSVPMSHVAELLRTVQEVAEKYDLVITTVGHAGDGNLHPTVCFDASDPEVSQRAHDAARELFEKVISLGGTLTGEHGIGLDKAPFMTMEHDPVEMEVMRTFKKALDPDNRINPGKMALNG</sequence>
<dbReference type="Pfam" id="PF02913">
    <property type="entry name" value="FAD-oxidase_C"/>
    <property type="match status" value="1"/>
</dbReference>
<dbReference type="InterPro" id="IPR016171">
    <property type="entry name" value="Vanillyl_alc_oxidase_C-sub2"/>
</dbReference>
<dbReference type="FunCoup" id="A0A0D2JPC4">
    <property type="interactions" value="457"/>
</dbReference>
<dbReference type="RefSeq" id="WP_044351910.1">
    <property type="nucleotide sequence ID" value="NZ_AZAC01000056.1"/>
</dbReference>
<evidence type="ECO:0000259" key="6">
    <source>
        <dbReference type="PROSITE" id="PS51387"/>
    </source>
</evidence>
<feature type="domain" description="FAD-binding PCMH-type" evidence="6">
    <location>
        <begin position="35"/>
        <end position="214"/>
    </location>
</feature>
<dbReference type="AlphaFoldDB" id="A0A0D2JPC4"/>
<keyword evidence="4" id="KW-0274">FAD</keyword>
<keyword evidence="3" id="KW-0285">Flavoprotein</keyword>
<organism evidence="7 8">
    <name type="scientific">Dethiosulfatarculus sandiegensis</name>
    <dbReference type="NCBI Taxonomy" id="1429043"/>
    <lineage>
        <taxon>Bacteria</taxon>
        <taxon>Pseudomonadati</taxon>
        <taxon>Thermodesulfobacteriota</taxon>
        <taxon>Desulfarculia</taxon>
        <taxon>Desulfarculales</taxon>
        <taxon>Desulfarculaceae</taxon>
        <taxon>Dethiosulfatarculus</taxon>
    </lineage>
</organism>
<dbReference type="FunFam" id="3.30.70.2740:FF:000001">
    <property type="entry name" value="D-lactate dehydrogenase mitochondrial"/>
    <property type="match status" value="1"/>
</dbReference>
<comment type="caution">
    <text evidence="7">The sequence shown here is derived from an EMBL/GenBank/DDBJ whole genome shotgun (WGS) entry which is preliminary data.</text>
</comment>
<dbReference type="SUPFAM" id="SSF55103">
    <property type="entry name" value="FAD-linked oxidases, C-terminal domain"/>
    <property type="match status" value="1"/>
</dbReference>
<evidence type="ECO:0000313" key="7">
    <source>
        <dbReference type="EMBL" id="KIX11340.1"/>
    </source>
</evidence>
<dbReference type="InterPro" id="IPR016164">
    <property type="entry name" value="FAD-linked_Oxase-like_C"/>
</dbReference>
<dbReference type="InterPro" id="IPR004113">
    <property type="entry name" value="FAD-bd_oxidored_4_C"/>
</dbReference>
<dbReference type="STRING" id="1429043.X474_23875"/>
<dbReference type="InterPro" id="IPR006094">
    <property type="entry name" value="Oxid_FAD_bind_N"/>
</dbReference>
<dbReference type="Pfam" id="PF01565">
    <property type="entry name" value="FAD_binding_4"/>
    <property type="match status" value="1"/>
</dbReference>
<dbReference type="OrthoDB" id="9811557at2"/>
<dbReference type="EMBL" id="AZAC01000056">
    <property type="protein sequence ID" value="KIX11340.1"/>
    <property type="molecule type" value="Genomic_DNA"/>
</dbReference>
<dbReference type="InParanoid" id="A0A0D2JPC4"/>